<keyword evidence="2" id="KW-1185">Reference proteome</keyword>
<reference evidence="1 2" key="1">
    <citation type="journal article" date="2023" name="Int. J. Syst. Evol. Microbiol.">
        <title>Arthrobacter mangrovi sp. nov., an actinobacterium isolated from the rhizosphere of a mangrove.</title>
        <authorList>
            <person name="Hamada M."/>
            <person name="Saitou S."/>
            <person name="Enomoto N."/>
            <person name="Nanri K."/>
            <person name="Hidaka K."/>
            <person name="Miura T."/>
            <person name="Tamura T."/>
        </authorList>
    </citation>
    <scope>NUCLEOTIDE SEQUENCE [LARGE SCALE GENOMIC DNA]</scope>
    <source>
        <strain evidence="1 2">NBRC 112813</strain>
    </source>
</reference>
<evidence type="ECO:0000313" key="2">
    <source>
        <dbReference type="Proteomes" id="UP001209654"/>
    </source>
</evidence>
<dbReference type="RefSeq" id="WP_264796819.1">
    <property type="nucleotide sequence ID" value="NZ_BRVS01000022.1"/>
</dbReference>
<dbReference type="EMBL" id="BRVS01000022">
    <property type="protein sequence ID" value="GLB68721.1"/>
    <property type="molecule type" value="Genomic_DNA"/>
</dbReference>
<protein>
    <submittedName>
        <fullName evidence="1">Uncharacterized protein</fullName>
    </submittedName>
</protein>
<dbReference type="Proteomes" id="UP001209654">
    <property type="component" value="Unassembled WGS sequence"/>
</dbReference>
<organism evidence="1 2">
    <name type="scientific">Arthrobacter mangrovi</name>
    <dbReference type="NCBI Taxonomy" id="2966350"/>
    <lineage>
        <taxon>Bacteria</taxon>
        <taxon>Bacillati</taxon>
        <taxon>Actinomycetota</taxon>
        <taxon>Actinomycetes</taxon>
        <taxon>Micrococcales</taxon>
        <taxon>Micrococcaceae</taxon>
        <taxon>Arthrobacter</taxon>
    </lineage>
</organism>
<gene>
    <name evidence="1" type="ORF">AHIS1636_31630</name>
</gene>
<comment type="caution">
    <text evidence="1">The sequence shown here is derived from an EMBL/GenBank/DDBJ whole genome shotgun (WGS) entry which is preliminary data.</text>
</comment>
<name>A0ABQ5MXK0_9MICC</name>
<accession>A0ABQ5MXK0</accession>
<sequence>MTTNYVRGASITSAASRVEIQDMLTDYGATGFRCGWEEGRVAIAFTAGERRFRFVLALPGSADLAGSVGDRLQPRRQGTGTKSVEEQARWCWHRLSLLIRAKLEAVASGIVSFDQEFLAYMVLPGGGTVFQDAAPAIGTAYATGVHTGLLRQDGRQPGLGPENP</sequence>
<proteinExistence type="predicted"/>
<evidence type="ECO:0000313" key="1">
    <source>
        <dbReference type="EMBL" id="GLB68721.1"/>
    </source>
</evidence>